<dbReference type="GO" id="GO:0003677">
    <property type="term" value="F:DNA binding"/>
    <property type="evidence" value="ECO:0007669"/>
    <property type="project" value="UniProtKB-KW"/>
</dbReference>
<protein>
    <submittedName>
        <fullName evidence="6">LysR family transcriptional regulator</fullName>
    </submittedName>
</protein>
<dbReference type="GO" id="GO:0003700">
    <property type="term" value="F:DNA-binding transcription factor activity"/>
    <property type="evidence" value="ECO:0007669"/>
    <property type="project" value="InterPro"/>
</dbReference>
<dbReference type="InterPro" id="IPR036390">
    <property type="entry name" value="WH_DNA-bd_sf"/>
</dbReference>
<organism evidence="6 7">
    <name type="scientific">Pseudodonghicola xiamenensis</name>
    <dbReference type="NCBI Taxonomy" id="337702"/>
    <lineage>
        <taxon>Bacteria</taxon>
        <taxon>Pseudomonadati</taxon>
        <taxon>Pseudomonadota</taxon>
        <taxon>Alphaproteobacteria</taxon>
        <taxon>Rhodobacterales</taxon>
        <taxon>Paracoccaceae</taxon>
        <taxon>Pseudodonghicola</taxon>
    </lineage>
</organism>
<evidence type="ECO:0000259" key="5">
    <source>
        <dbReference type="PROSITE" id="PS50931"/>
    </source>
</evidence>
<dbReference type="Gene3D" id="3.40.190.290">
    <property type="match status" value="1"/>
</dbReference>
<dbReference type="Pfam" id="PF03466">
    <property type="entry name" value="LysR_substrate"/>
    <property type="match status" value="1"/>
</dbReference>
<dbReference type="CDD" id="cd05466">
    <property type="entry name" value="PBP2_LTTR_substrate"/>
    <property type="match status" value="1"/>
</dbReference>
<dbReference type="Pfam" id="PF00126">
    <property type="entry name" value="HTH_1"/>
    <property type="match status" value="1"/>
</dbReference>
<dbReference type="GO" id="GO:0032993">
    <property type="term" value="C:protein-DNA complex"/>
    <property type="evidence" value="ECO:0007669"/>
    <property type="project" value="TreeGrafter"/>
</dbReference>
<evidence type="ECO:0000256" key="3">
    <source>
        <dbReference type="ARBA" id="ARBA00023125"/>
    </source>
</evidence>
<dbReference type="InterPro" id="IPR000847">
    <property type="entry name" value="LysR_HTH_N"/>
</dbReference>
<dbReference type="SUPFAM" id="SSF46785">
    <property type="entry name" value="Winged helix' DNA-binding domain"/>
    <property type="match status" value="1"/>
</dbReference>
<reference evidence="6" key="2">
    <citation type="submission" date="2020-09" db="EMBL/GenBank/DDBJ databases">
        <authorList>
            <person name="Sun Q."/>
            <person name="Zhou Y."/>
        </authorList>
    </citation>
    <scope>NUCLEOTIDE SEQUENCE</scope>
    <source>
        <strain evidence="6">CGMCC 1.7081</strain>
    </source>
</reference>
<keyword evidence="7" id="KW-1185">Reference proteome</keyword>
<dbReference type="Gene3D" id="1.10.10.10">
    <property type="entry name" value="Winged helix-like DNA-binding domain superfamily/Winged helix DNA-binding domain"/>
    <property type="match status" value="1"/>
</dbReference>
<sequence>MGVSQPTLSAHVRALEARCGVNLLERKSSGVALSPEGEELFQITTRLFQAEQEANAFLRTRTRRDSGHLRIAADGPYPALSIFSQLRTERGNMTLTLAIDNSARVLERVLDRRADAAITARRPQDARLHGVKFLSTRIGLCLPRTHPLAAHPEGVALADILEQTFVMRERGSRTQEVFETNLAAHGLAIQSSIAVSSREGMREAVLNGMGCGVVTDLGFGTDPRLAFVPLLDAEERVDEYVVCLEDRRHQPLIRRFTAACLRPAPG</sequence>
<evidence type="ECO:0000313" key="6">
    <source>
        <dbReference type="EMBL" id="GHG98655.1"/>
    </source>
</evidence>
<comment type="caution">
    <text evidence="6">The sequence shown here is derived from an EMBL/GenBank/DDBJ whole genome shotgun (WGS) entry which is preliminary data.</text>
</comment>
<keyword evidence="4" id="KW-0804">Transcription</keyword>
<keyword evidence="3" id="KW-0238">DNA-binding</keyword>
<proteinExistence type="inferred from homology"/>
<evidence type="ECO:0000256" key="2">
    <source>
        <dbReference type="ARBA" id="ARBA00023015"/>
    </source>
</evidence>
<dbReference type="InterPro" id="IPR005119">
    <property type="entry name" value="LysR_subst-bd"/>
</dbReference>
<reference evidence="6" key="1">
    <citation type="journal article" date="2014" name="Int. J. Syst. Evol. Microbiol.">
        <title>Complete genome sequence of Corynebacterium casei LMG S-19264T (=DSM 44701T), isolated from a smear-ripened cheese.</title>
        <authorList>
            <consortium name="US DOE Joint Genome Institute (JGI-PGF)"/>
            <person name="Walter F."/>
            <person name="Albersmeier A."/>
            <person name="Kalinowski J."/>
            <person name="Ruckert C."/>
        </authorList>
    </citation>
    <scope>NUCLEOTIDE SEQUENCE</scope>
    <source>
        <strain evidence="6">CGMCC 1.7081</strain>
    </source>
</reference>
<feature type="domain" description="HTH lysR-type" evidence="5">
    <location>
        <begin position="1"/>
        <end position="34"/>
    </location>
</feature>
<evidence type="ECO:0000256" key="4">
    <source>
        <dbReference type="ARBA" id="ARBA00023163"/>
    </source>
</evidence>
<comment type="similarity">
    <text evidence="1">Belongs to the LysR transcriptional regulatory family.</text>
</comment>
<accession>A0A8J3HBI3</accession>
<dbReference type="PANTHER" id="PTHR30346:SF0">
    <property type="entry name" value="HCA OPERON TRANSCRIPTIONAL ACTIVATOR HCAR"/>
    <property type="match status" value="1"/>
</dbReference>
<dbReference type="Proteomes" id="UP000611500">
    <property type="component" value="Unassembled WGS sequence"/>
</dbReference>
<gene>
    <name evidence="6" type="ORF">GCM10010961_34160</name>
</gene>
<dbReference type="EMBL" id="BNAP01000021">
    <property type="protein sequence ID" value="GHG98655.1"/>
    <property type="molecule type" value="Genomic_DNA"/>
</dbReference>
<dbReference type="PROSITE" id="PS50931">
    <property type="entry name" value="HTH_LYSR"/>
    <property type="match status" value="1"/>
</dbReference>
<dbReference type="InterPro" id="IPR036388">
    <property type="entry name" value="WH-like_DNA-bd_sf"/>
</dbReference>
<evidence type="ECO:0000313" key="7">
    <source>
        <dbReference type="Proteomes" id="UP000611500"/>
    </source>
</evidence>
<dbReference type="AlphaFoldDB" id="A0A8J3HBI3"/>
<dbReference type="SUPFAM" id="SSF53850">
    <property type="entry name" value="Periplasmic binding protein-like II"/>
    <property type="match status" value="1"/>
</dbReference>
<evidence type="ECO:0000256" key="1">
    <source>
        <dbReference type="ARBA" id="ARBA00009437"/>
    </source>
</evidence>
<name>A0A8J3HBI3_9RHOB</name>
<dbReference type="PANTHER" id="PTHR30346">
    <property type="entry name" value="TRANSCRIPTIONAL DUAL REGULATOR HCAR-RELATED"/>
    <property type="match status" value="1"/>
</dbReference>
<keyword evidence="2" id="KW-0805">Transcription regulation</keyword>